<dbReference type="EMBL" id="ML213592">
    <property type="protein sequence ID" value="TFK42776.1"/>
    <property type="molecule type" value="Genomic_DNA"/>
</dbReference>
<dbReference type="Gene3D" id="2.40.180.10">
    <property type="entry name" value="Catalase core domain"/>
    <property type="match status" value="1"/>
</dbReference>
<keyword evidence="2 9" id="KW-0575">Peroxidase</keyword>
<dbReference type="InterPro" id="IPR024711">
    <property type="entry name" value="Catalase_clade1/3"/>
</dbReference>
<dbReference type="Pfam" id="PF06628">
    <property type="entry name" value="Catalase-rel"/>
    <property type="match status" value="1"/>
</dbReference>
<accession>A0A5C3MED1</accession>
<name>A0A5C3MED1_9AGAR</name>
<dbReference type="PROSITE" id="PS00438">
    <property type="entry name" value="CATALASE_2"/>
    <property type="match status" value="1"/>
</dbReference>
<comment type="function">
    <text evidence="10">Catalyzes the degradation of hydrogen peroxide (H(2)O(2)) generated by peroxisomal oxidases to water and oxygen, thereby protecting cells from the toxic effects of hydrogen peroxide.</text>
</comment>
<proteinExistence type="inferred from homology"/>
<dbReference type="Proteomes" id="UP000308652">
    <property type="component" value="Unassembled WGS sequence"/>
</dbReference>
<evidence type="ECO:0000259" key="12">
    <source>
        <dbReference type="SMART" id="SM01060"/>
    </source>
</evidence>
<keyword evidence="5 9" id="KW-0560">Oxidoreductase</keyword>
<gene>
    <name evidence="13" type="ORF">BDQ12DRAFT_292479</name>
</gene>
<keyword evidence="4 8" id="KW-0479">Metal-binding</keyword>
<dbReference type="PANTHER" id="PTHR11465:SF62">
    <property type="entry name" value="CATALASE T"/>
    <property type="match status" value="1"/>
</dbReference>
<dbReference type="GO" id="GO:0005739">
    <property type="term" value="C:mitochondrion"/>
    <property type="evidence" value="ECO:0007669"/>
    <property type="project" value="TreeGrafter"/>
</dbReference>
<feature type="signal peptide" evidence="11">
    <location>
        <begin position="1"/>
        <end position="16"/>
    </location>
</feature>
<evidence type="ECO:0000256" key="1">
    <source>
        <dbReference type="ARBA" id="ARBA00005329"/>
    </source>
</evidence>
<evidence type="ECO:0000256" key="6">
    <source>
        <dbReference type="ARBA" id="ARBA00023004"/>
    </source>
</evidence>
<evidence type="ECO:0000256" key="8">
    <source>
        <dbReference type="PIRSR" id="PIRSR038928-2"/>
    </source>
</evidence>
<feature type="binding site" description="axial binding residue" evidence="8">
    <location>
        <position position="386"/>
    </location>
    <ligand>
        <name>heme</name>
        <dbReference type="ChEBI" id="CHEBI:30413"/>
    </ligand>
    <ligandPart>
        <name>Fe</name>
        <dbReference type="ChEBI" id="CHEBI:18248"/>
    </ligandPart>
</feature>
<dbReference type="GO" id="GO:0020037">
    <property type="term" value="F:heme binding"/>
    <property type="evidence" value="ECO:0007669"/>
    <property type="project" value="InterPro"/>
</dbReference>
<feature type="chain" id="PRO_5022747782" description="Catalase" evidence="11">
    <location>
        <begin position="17"/>
        <end position="530"/>
    </location>
</feature>
<evidence type="ECO:0000313" key="14">
    <source>
        <dbReference type="Proteomes" id="UP000308652"/>
    </source>
</evidence>
<evidence type="ECO:0000256" key="10">
    <source>
        <dbReference type="RuleBase" id="RU004142"/>
    </source>
</evidence>
<dbReference type="InterPro" id="IPR020835">
    <property type="entry name" value="Catalase_sf"/>
</dbReference>
<dbReference type="GO" id="GO:0046872">
    <property type="term" value="F:metal ion binding"/>
    <property type="evidence" value="ECO:0007669"/>
    <property type="project" value="UniProtKB-KW"/>
</dbReference>
<dbReference type="EC" id="1.11.1.6" evidence="9"/>
<keyword evidence="3 8" id="KW-0349">Heme</keyword>
<dbReference type="GO" id="GO:0042744">
    <property type="term" value="P:hydrogen peroxide catabolic process"/>
    <property type="evidence" value="ECO:0007669"/>
    <property type="project" value="UniProtKB-KW"/>
</dbReference>
<dbReference type="PANTHER" id="PTHR11465">
    <property type="entry name" value="CATALASE"/>
    <property type="match status" value="1"/>
</dbReference>
<dbReference type="InterPro" id="IPR018028">
    <property type="entry name" value="Catalase"/>
</dbReference>
<dbReference type="GO" id="GO:0004096">
    <property type="term" value="F:catalase activity"/>
    <property type="evidence" value="ECO:0007669"/>
    <property type="project" value="UniProtKB-EC"/>
</dbReference>
<organism evidence="13 14">
    <name type="scientific">Crucibulum laeve</name>
    <dbReference type="NCBI Taxonomy" id="68775"/>
    <lineage>
        <taxon>Eukaryota</taxon>
        <taxon>Fungi</taxon>
        <taxon>Dikarya</taxon>
        <taxon>Basidiomycota</taxon>
        <taxon>Agaricomycotina</taxon>
        <taxon>Agaricomycetes</taxon>
        <taxon>Agaricomycetidae</taxon>
        <taxon>Agaricales</taxon>
        <taxon>Agaricineae</taxon>
        <taxon>Nidulariaceae</taxon>
        <taxon>Crucibulum</taxon>
    </lineage>
</organism>
<evidence type="ECO:0000256" key="3">
    <source>
        <dbReference type="ARBA" id="ARBA00022617"/>
    </source>
</evidence>
<evidence type="ECO:0000256" key="5">
    <source>
        <dbReference type="ARBA" id="ARBA00023002"/>
    </source>
</evidence>
<dbReference type="OrthoDB" id="6880011at2759"/>
<keyword evidence="11" id="KW-0732">Signal</keyword>
<dbReference type="GO" id="GO:0042542">
    <property type="term" value="P:response to hydrogen peroxide"/>
    <property type="evidence" value="ECO:0007669"/>
    <property type="project" value="TreeGrafter"/>
</dbReference>
<comment type="catalytic activity">
    <reaction evidence="9">
        <text>2 H2O2 = O2 + 2 H2O</text>
        <dbReference type="Rhea" id="RHEA:20309"/>
        <dbReference type="ChEBI" id="CHEBI:15377"/>
        <dbReference type="ChEBI" id="CHEBI:15379"/>
        <dbReference type="ChEBI" id="CHEBI:16240"/>
        <dbReference type="EC" id="1.11.1.6"/>
    </reaction>
</comment>
<dbReference type="PRINTS" id="PR00067">
    <property type="entry name" value="CATALASE"/>
</dbReference>
<dbReference type="Pfam" id="PF00199">
    <property type="entry name" value="Catalase"/>
    <property type="match status" value="1"/>
</dbReference>
<evidence type="ECO:0000256" key="2">
    <source>
        <dbReference type="ARBA" id="ARBA00022559"/>
    </source>
</evidence>
<dbReference type="InterPro" id="IPR011614">
    <property type="entry name" value="Catalase_core"/>
</dbReference>
<dbReference type="STRING" id="68775.A0A5C3MED1"/>
<dbReference type="InterPro" id="IPR002226">
    <property type="entry name" value="Catalase_haem_BS"/>
</dbReference>
<reference evidence="13 14" key="1">
    <citation type="journal article" date="2019" name="Nat. Ecol. Evol.">
        <title>Megaphylogeny resolves global patterns of mushroom evolution.</title>
        <authorList>
            <person name="Varga T."/>
            <person name="Krizsan K."/>
            <person name="Foldi C."/>
            <person name="Dima B."/>
            <person name="Sanchez-Garcia M."/>
            <person name="Sanchez-Ramirez S."/>
            <person name="Szollosi G.J."/>
            <person name="Szarkandi J.G."/>
            <person name="Papp V."/>
            <person name="Albert L."/>
            <person name="Andreopoulos W."/>
            <person name="Angelini C."/>
            <person name="Antonin V."/>
            <person name="Barry K.W."/>
            <person name="Bougher N.L."/>
            <person name="Buchanan P."/>
            <person name="Buyck B."/>
            <person name="Bense V."/>
            <person name="Catcheside P."/>
            <person name="Chovatia M."/>
            <person name="Cooper J."/>
            <person name="Damon W."/>
            <person name="Desjardin D."/>
            <person name="Finy P."/>
            <person name="Geml J."/>
            <person name="Haridas S."/>
            <person name="Hughes K."/>
            <person name="Justo A."/>
            <person name="Karasinski D."/>
            <person name="Kautmanova I."/>
            <person name="Kiss B."/>
            <person name="Kocsube S."/>
            <person name="Kotiranta H."/>
            <person name="LaButti K.M."/>
            <person name="Lechner B.E."/>
            <person name="Liimatainen K."/>
            <person name="Lipzen A."/>
            <person name="Lukacs Z."/>
            <person name="Mihaltcheva S."/>
            <person name="Morgado L.N."/>
            <person name="Niskanen T."/>
            <person name="Noordeloos M.E."/>
            <person name="Ohm R.A."/>
            <person name="Ortiz-Santana B."/>
            <person name="Ovrebo C."/>
            <person name="Racz N."/>
            <person name="Riley R."/>
            <person name="Savchenko A."/>
            <person name="Shiryaev A."/>
            <person name="Soop K."/>
            <person name="Spirin V."/>
            <person name="Szebenyi C."/>
            <person name="Tomsovsky M."/>
            <person name="Tulloss R.E."/>
            <person name="Uehling J."/>
            <person name="Grigoriev I.V."/>
            <person name="Vagvolgyi C."/>
            <person name="Papp T."/>
            <person name="Martin F.M."/>
            <person name="Miettinen O."/>
            <person name="Hibbett D.S."/>
            <person name="Nagy L.G."/>
        </authorList>
    </citation>
    <scope>NUCLEOTIDE SEQUENCE [LARGE SCALE GENOMIC DNA]</scope>
    <source>
        <strain evidence="13 14">CBS 166.37</strain>
    </source>
</reference>
<feature type="domain" description="Catalase core" evidence="12">
    <location>
        <begin position="55"/>
        <end position="438"/>
    </location>
</feature>
<dbReference type="PROSITE" id="PS00437">
    <property type="entry name" value="CATALASE_1"/>
    <property type="match status" value="1"/>
</dbReference>
<keyword evidence="7 9" id="KW-0376">Hydrogen peroxide</keyword>
<evidence type="ECO:0000256" key="7">
    <source>
        <dbReference type="ARBA" id="ARBA00023324"/>
    </source>
</evidence>
<keyword evidence="14" id="KW-1185">Reference proteome</keyword>
<dbReference type="PIRSF" id="PIRSF038928">
    <property type="entry name" value="Catalase_clade1-3"/>
    <property type="match status" value="1"/>
</dbReference>
<comment type="cofactor">
    <cofactor evidence="8">
        <name>heme</name>
        <dbReference type="ChEBI" id="CHEBI:30413"/>
    </cofactor>
</comment>
<dbReference type="SUPFAM" id="SSF56634">
    <property type="entry name" value="Heme-dependent catalase-like"/>
    <property type="match status" value="1"/>
</dbReference>
<protein>
    <recommendedName>
        <fullName evidence="9">Catalase</fullName>
        <ecNumber evidence="9">1.11.1.6</ecNumber>
    </recommendedName>
</protein>
<dbReference type="GO" id="GO:0005777">
    <property type="term" value="C:peroxisome"/>
    <property type="evidence" value="ECO:0007669"/>
    <property type="project" value="TreeGrafter"/>
</dbReference>
<dbReference type="InterPro" id="IPR010582">
    <property type="entry name" value="Catalase_immune_responsive"/>
</dbReference>
<sequence>MHVVASISVLSYAAFALGYSAETKRAADQPQFDIYEGPNNQDAVFNSPASDLEYTLSGGQPFFNPYISDRLGTKGPILLQSVNLIEQLAHFVRERVPERTVHAKGAGAHGYFEVTTDIGAKYCMADVFSEIGKRTSVTARLSTIAGNLGNPDAVRDLRGLGFKLRTTQGILDWVFLNHPVFWLRDPAKFPHFIHSQKRHPSTHQTNYNDFWDYLSANNESIHQVMRTFSDLGTPYGFRHMNGHSGNTFRAVKADGSWHYLKVSAISDQGIKNNTIEEAIRQSGENPDFGITDLYNAIESGNYPSWTVYFQVMTAQQAEKFKYNIFDLTKEWLAEDVPLQEVGRITLNQNPTNYHQEVEQIGFDPAHLPPGLEPSEDPTLQARFFAYADAQRYRIGINHKQLPINCPLNPVANFVRDGAMAFNNQGRHPNFMSTQDQIQLPQRYYNDDNHTIWVGGAVKFLSTTSEIDFDQARGFWSRLTHGDQENLIKNVIGHLGLATDARIKQKQVHIFAHVNATLGQRIAQGVNITLS</sequence>
<dbReference type="AlphaFoldDB" id="A0A5C3MED1"/>
<dbReference type="PROSITE" id="PS51402">
    <property type="entry name" value="CATALASE_3"/>
    <property type="match status" value="1"/>
</dbReference>
<evidence type="ECO:0000256" key="11">
    <source>
        <dbReference type="SAM" id="SignalP"/>
    </source>
</evidence>
<keyword evidence="6 8" id="KW-0408">Iron</keyword>
<dbReference type="SMART" id="SM01060">
    <property type="entry name" value="Catalase"/>
    <property type="match status" value="1"/>
</dbReference>
<evidence type="ECO:0000256" key="4">
    <source>
        <dbReference type="ARBA" id="ARBA00022723"/>
    </source>
</evidence>
<comment type="similarity">
    <text evidence="1 9">Belongs to the catalase family.</text>
</comment>
<evidence type="ECO:0000313" key="13">
    <source>
        <dbReference type="EMBL" id="TFK42776.1"/>
    </source>
</evidence>
<dbReference type="InterPro" id="IPR024708">
    <property type="entry name" value="Catalase_AS"/>
</dbReference>
<evidence type="ECO:0000256" key="9">
    <source>
        <dbReference type="RuleBase" id="RU000498"/>
    </source>
</evidence>